<dbReference type="EMBL" id="AMZH03025746">
    <property type="protein sequence ID" value="RRT35003.1"/>
    <property type="molecule type" value="Genomic_DNA"/>
</dbReference>
<evidence type="ECO:0000313" key="1">
    <source>
        <dbReference type="EMBL" id="RRT35003.1"/>
    </source>
</evidence>
<protein>
    <submittedName>
        <fullName evidence="1">Uncharacterized protein</fullName>
    </submittedName>
</protein>
<sequence>MIITIRIGQGQVYASGQCVRSSPRVSGVCHGGAREFARRRPRLAGRLSRVAEKAYRDGISSKFTRKFVEGIEKLVGNTPGDRRKKTRRLIVRMPEAADWQDKPLVSGGCTTIERQVYRRHPGFRAANGD</sequence>
<comment type="caution">
    <text evidence="1">The sequence shown here is derived from an EMBL/GenBank/DDBJ whole genome shotgun (WGS) entry which is preliminary data.</text>
</comment>
<reference evidence="1 2" key="1">
    <citation type="journal article" date="2014" name="Agronomy (Basel)">
        <title>A Draft Genome Sequence for Ensete ventricosum, the Drought-Tolerant Tree Against Hunger.</title>
        <authorList>
            <person name="Harrison J."/>
            <person name="Moore K.A."/>
            <person name="Paszkiewicz K."/>
            <person name="Jones T."/>
            <person name="Grant M."/>
            <person name="Ambacheew D."/>
            <person name="Muzemil S."/>
            <person name="Studholme D.J."/>
        </authorList>
    </citation>
    <scope>NUCLEOTIDE SEQUENCE [LARGE SCALE GENOMIC DNA]</scope>
</reference>
<proteinExistence type="predicted"/>
<gene>
    <name evidence="1" type="ORF">B296_00030638</name>
</gene>
<evidence type="ECO:0000313" key="2">
    <source>
        <dbReference type="Proteomes" id="UP000287651"/>
    </source>
</evidence>
<dbReference type="AlphaFoldDB" id="A0A426X6A4"/>
<organism evidence="1 2">
    <name type="scientific">Ensete ventricosum</name>
    <name type="common">Abyssinian banana</name>
    <name type="synonym">Musa ensete</name>
    <dbReference type="NCBI Taxonomy" id="4639"/>
    <lineage>
        <taxon>Eukaryota</taxon>
        <taxon>Viridiplantae</taxon>
        <taxon>Streptophyta</taxon>
        <taxon>Embryophyta</taxon>
        <taxon>Tracheophyta</taxon>
        <taxon>Spermatophyta</taxon>
        <taxon>Magnoliopsida</taxon>
        <taxon>Liliopsida</taxon>
        <taxon>Zingiberales</taxon>
        <taxon>Musaceae</taxon>
        <taxon>Ensete</taxon>
    </lineage>
</organism>
<accession>A0A426X6A4</accession>
<name>A0A426X6A4_ENSVE</name>
<dbReference type="Proteomes" id="UP000287651">
    <property type="component" value="Unassembled WGS sequence"/>
</dbReference>